<dbReference type="SMART" id="SM00387">
    <property type="entry name" value="HATPase_c"/>
    <property type="match status" value="1"/>
</dbReference>
<dbReference type="InterPro" id="IPR001789">
    <property type="entry name" value="Sig_transdc_resp-reg_receiver"/>
</dbReference>
<keyword evidence="3" id="KW-0597">Phosphoprotein</keyword>
<dbReference type="SUPFAM" id="SSF52172">
    <property type="entry name" value="CheY-like"/>
    <property type="match status" value="1"/>
</dbReference>
<dbReference type="Gene3D" id="3.40.50.2300">
    <property type="match status" value="1"/>
</dbReference>
<dbReference type="SMART" id="SM00388">
    <property type="entry name" value="HisKA"/>
    <property type="match status" value="1"/>
</dbReference>
<comment type="caution">
    <text evidence="7">Lacks conserved residue(s) required for the propagation of feature annotation.</text>
</comment>
<dbReference type="SMART" id="SM00448">
    <property type="entry name" value="REC"/>
    <property type="match status" value="1"/>
</dbReference>
<dbReference type="Pfam" id="PF00072">
    <property type="entry name" value="Response_reg"/>
    <property type="match status" value="1"/>
</dbReference>
<evidence type="ECO:0000259" key="11">
    <source>
        <dbReference type="PROSITE" id="PS50112"/>
    </source>
</evidence>
<dbReference type="Gene3D" id="3.30.565.10">
    <property type="entry name" value="Histidine kinase-like ATPase, C-terminal domain"/>
    <property type="match status" value="1"/>
</dbReference>
<feature type="domain" description="Response regulatory" evidence="10">
    <location>
        <begin position="3"/>
        <end position="118"/>
    </location>
</feature>
<evidence type="ECO:0000259" key="9">
    <source>
        <dbReference type="PROSITE" id="PS50109"/>
    </source>
</evidence>
<dbReference type="Pfam" id="PF00512">
    <property type="entry name" value="HisKA"/>
    <property type="match status" value="1"/>
</dbReference>
<protein>
    <recommendedName>
        <fullName evidence="2">histidine kinase</fullName>
        <ecNumber evidence="2">2.7.13.3</ecNumber>
    </recommendedName>
</protein>
<dbReference type="GO" id="GO:0006355">
    <property type="term" value="P:regulation of DNA-templated transcription"/>
    <property type="evidence" value="ECO:0007669"/>
    <property type="project" value="InterPro"/>
</dbReference>
<dbReference type="GO" id="GO:0016020">
    <property type="term" value="C:membrane"/>
    <property type="evidence" value="ECO:0007669"/>
    <property type="project" value="UniProtKB-SubCell"/>
</dbReference>
<reference evidence="13 14" key="1">
    <citation type="submission" date="2021-05" db="EMBL/GenBank/DDBJ databases">
        <title>A novel Methanospirillum isolate from a pyrite-forming mixed culture.</title>
        <authorList>
            <person name="Bunk B."/>
            <person name="Sproer C."/>
            <person name="Spring S."/>
            <person name="Pester M."/>
        </authorList>
    </citation>
    <scope>NUCLEOTIDE SEQUENCE [LARGE SCALE GENOMIC DNA]</scope>
    <source>
        <strain evidence="13 14">J.3.6.1-F.2.7.3</strain>
    </source>
</reference>
<dbReference type="Pfam" id="PF13426">
    <property type="entry name" value="PAS_9"/>
    <property type="match status" value="1"/>
</dbReference>
<keyword evidence="5" id="KW-0418">Kinase</keyword>
<evidence type="ECO:0000256" key="2">
    <source>
        <dbReference type="ARBA" id="ARBA00012438"/>
    </source>
</evidence>
<dbReference type="PANTHER" id="PTHR42878:SF15">
    <property type="entry name" value="BACTERIOPHYTOCHROME"/>
    <property type="match status" value="1"/>
</dbReference>
<dbReference type="CDD" id="cd00130">
    <property type="entry name" value="PAS"/>
    <property type="match status" value="1"/>
</dbReference>
<dbReference type="SMART" id="SM00086">
    <property type="entry name" value="PAC"/>
    <property type="match status" value="2"/>
</dbReference>
<dbReference type="PROSITE" id="PS50110">
    <property type="entry name" value="RESPONSE_REGULATORY"/>
    <property type="match status" value="1"/>
</dbReference>
<dbReference type="Gene3D" id="1.10.287.130">
    <property type="match status" value="1"/>
</dbReference>
<evidence type="ECO:0000256" key="1">
    <source>
        <dbReference type="ARBA" id="ARBA00000085"/>
    </source>
</evidence>
<dbReference type="GO" id="GO:0007234">
    <property type="term" value="P:osmosensory signaling via phosphorelay pathway"/>
    <property type="evidence" value="ECO:0007669"/>
    <property type="project" value="TreeGrafter"/>
</dbReference>
<gene>
    <name evidence="13" type="ORF">KHC33_06865</name>
</gene>
<sequence length="818" mass="93725">MFSLLWVDDDIFFLSFVLAETKMWAYVQVKTVLNEEEGEKILAKNRIDMVISEYLLPEKSGIDLLRHIRSRYGELPFLLLTGHGNEDVAIEASRYGVTGYFRKTGDIVAQLNEIYGIVRIEMVRKEKRESHKLQELPSRSILNIQQSFLLRINLNMVVLFCNPVLLATIHISSKDIVGENFLNYIIKSDRGPFVDAIMKLSSESPNISFKFRLFPADNKTQKIWTEWIWTAFFDNDGSCNFIQGIGIDLEKNLETSRREEQYFTNLEFLSRTAMKLLDIEDQQTLYQFIGDTILEIVPDSYITVGAIDKKNHTLILKTVVGSEDILPIVRKELGSNITGYAYPLSLDPSAEVVFLKKGPVRAPSLYYLLFHMVPEEKCKRIEEMLSLGDSYILGFSSQGEAFGHVAITLKKGHELENRELLEAFVSQASVACLRLHTLQELIESEERYKAVVESQTDVILRFRPDGTHIFANDAFFTYFDITPEELAERTIIPFIFNEDFELLKKHLTKLTASDPISTIEIRLILNDGSIRWQQLNIRAIFTPDGELIEYQAVGRDITQRKCAEDELVKLYAELEEKVKERTRELSAVNNDLSMYTYSVTHDLRAPLRAIDGFTAIFLEKYTKDLPSESIRLLEIIRKNVAKMNQLIDSLFFLSKSTHHILQKDMIHIEQLVREVLEELLIDNKKRDIITIIGPIPNGYADKVLIRQVFVNLFSNALKFTRSKPQTIIEMGFGPSSGELAYFIRDNGIGFDMNYADRIFKLFERVHFGNEYEGSGVGLAIVKQIIDRHGGKIWAESSPGKGSVFYFTLGPEKTLDPVI</sequence>
<dbReference type="Pfam" id="PF00989">
    <property type="entry name" value="PAS"/>
    <property type="match status" value="1"/>
</dbReference>
<dbReference type="InterPro" id="IPR011006">
    <property type="entry name" value="CheY-like_superfamily"/>
</dbReference>
<feature type="domain" description="Histidine kinase" evidence="9">
    <location>
        <begin position="598"/>
        <end position="812"/>
    </location>
</feature>
<dbReference type="InterPro" id="IPR001610">
    <property type="entry name" value="PAC"/>
</dbReference>
<dbReference type="InterPro" id="IPR036890">
    <property type="entry name" value="HATPase_C_sf"/>
</dbReference>
<dbReference type="PANTHER" id="PTHR42878">
    <property type="entry name" value="TWO-COMPONENT HISTIDINE KINASE"/>
    <property type="match status" value="1"/>
</dbReference>
<evidence type="ECO:0000313" key="13">
    <source>
        <dbReference type="EMBL" id="QVV90200.1"/>
    </source>
</evidence>
<dbReference type="Proteomes" id="UP000680656">
    <property type="component" value="Chromosome"/>
</dbReference>
<feature type="domain" description="PAS" evidence="11">
    <location>
        <begin position="444"/>
        <end position="514"/>
    </location>
</feature>
<dbReference type="PRINTS" id="PR00344">
    <property type="entry name" value="BCTRLSENSOR"/>
</dbReference>
<keyword evidence="4" id="KW-0808">Transferase</keyword>
<dbReference type="KEGG" id="mrtj:KHC33_06865"/>
<dbReference type="InterPro" id="IPR003661">
    <property type="entry name" value="HisK_dim/P_dom"/>
</dbReference>
<dbReference type="SUPFAM" id="SSF55874">
    <property type="entry name" value="ATPase domain of HSP90 chaperone/DNA topoisomerase II/histidine kinase"/>
    <property type="match status" value="1"/>
</dbReference>
<dbReference type="PROSITE" id="PS50113">
    <property type="entry name" value="PAC"/>
    <property type="match status" value="1"/>
</dbReference>
<name>A0A8E7AZF7_9EURY</name>
<dbReference type="SUPFAM" id="SSF47384">
    <property type="entry name" value="Homodimeric domain of signal transducing histidine kinase"/>
    <property type="match status" value="1"/>
</dbReference>
<dbReference type="SUPFAM" id="SSF55785">
    <property type="entry name" value="PYP-like sensor domain (PAS domain)"/>
    <property type="match status" value="2"/>
</dbReference>
<dbReference type="InterPro" id="IPR013767">
    <property type="entry name" value="PAS_fold"/>
</dbReference>
<dbReference type="GO" id="GO:0030295">
    <property type="term" value="F:protein kinase activator activity"/>
    <property type="evidence" value="ECO:0007669"/>
    <property type="project" value="TreeGrafter"/>
</dbReference>
<dbReference type="Gene3D" id="3.30.450.20">
    <property type="entry name" value="PAS domain"/>
    <property type="match status" value="2"/>
</dbReference>
<dbReference type="InterPro" id="IPR035965">
    <property type="entry name" value="PAS-like_dom_sf"/>
</dbReference>
<keyword evidence="6" id="KW-0472">Membrane</keyword>
<evidence type="ECO:0000313" key="14">
    <source>
        <dbReference type="Proteomes" id="UP000680656"/>
    </source>
</evidence>
<feature type="coiled-coil region" evidence="8">
    <location>
        <begin position="560"/>
        <end position="591"/>
    </location>
</feature>
<evidence type="ECO:0000256" key="5">
    <source>
        <dbReference type="ARBA" id="ARBA00022777"/>
    </source>
</evidence>
<proteinExistence type="predicted"/>
<evidence type="ECO:0000256" key="6">
    <source>
        <dbReference type="ARBA" id="ARBA00023136"/>
    </source>
</evidence>
<keyword evidence="8" id="KW-0175">Coiled coil</keyword>
<dbReference type="EMBL" id="CP075546">
    <property type="protein sequence ID" value="QVV90200.1"/>
    <property type="molecule type" value="Genomic_DNA"/>
</dbReference>
<evidence type="ECO:0000256" key="8">
    <source>
        <dbReference type="SAM" id="Coils"/>
    </source>
</evidence>
<dbReference type="Pfam" id="PF02518">
    <property type="entry name" value="HATPase_c"/>
    <property type="match status" value="1"/>
</dbReference>
<dbReference type="AlphaFoldDB" id="A0A8E7AZF7"/>
<keyword evidence="14" id="KW-1185">Reference proteome</keyword>
<dbReference type="RefSeq" id="WP_214420974.1">
    <property type="nucleotide sequence ID" value="NZ_CP075546.1"/>
</dbReference>
<organism evidence="13 14">
    <name type="scientific">Methanospirillum purgamenti</name>
    <dbReference type="NCBI Taxonomy" id="2834276"/>
    <lineage>
        <taxon>Archaea</taxon>
        <taxon>Methanobacteriati</taxon>
        <taxon>Methanobacteriota</taxon>
        <taxon>Stenosarchaea group</taxon>
        <taxon>Methanomicrobia</taxon>
        <taxon>Methanomicrobiales</taxon>
        <taxon>Methanospirillaceae</taxon>
        <taxon>Methanospirillum</taxon>
    </lineage>
</organism>
<dbReference type="InterPro" id="IPR003594">
    <property type="entry name" value="HATPase_dom"/>
</dbReference>
<evidence type="ECO:0000256" key="3">
    <source>
        <dbReference type="ARBA" id="ARBA00022553"/>
    </source>
</evidence>
<accession>A0A8E7AZF7</accession>
<dbReference type="CDD" id="cd00082">
    <property type="entry name" value="HisKA"/>
    <property type="match status" value="1"/>
</dbReference>
<dbReference type="InterPro" id="IPR050351">
    <property type="entry name" value="BphY/WalK/GraS-like"/>
</dbReference>
<dbReference type="InterPro" id="IPR000700">
    <property type="entry name" value="PAS-assoc_C"/>
</dbReference>
<comment type="catalytic activity">
    <reaction evidence="1">
        <text>ATP + protein L-histidine = ADP + protein N-phospho-L-histidine.</text>
        <dbReference type="EC" id="2.7.13.3"/>
    </reaction>
</comment>
<dbReference type="SMART" id="SM00091">
    <property type="entry name" value="PAS"/>
    <property type="match status" value="2"/>
</dbReference>
<dbReference type="InterPro" id="IPR004358">
    <property type="entry name" value="Sig_transdc_His_kin-like_C"/>
</dbReference>
<dbReference type="PROSITE" id="PS50109">
    <property type="entry name" value="HIS_KIN"/>
    <property type="match status" value="1"/>
</dbReference>
<dbReference type="FunFam" id="3.30.565.10:FF:000006">
    <property type="entry name" value="Sensor histidine kinase WalK"/>
    <property type="match status" value="1"/>
</dbReference>
<evidence type="ECO:0000259" key="10">
    <source>
        <dbReference type="PROSITE" id="PS50110"/>
    </source>
</evidence>
<dbReference type="NCBIfam" id="TIGR00229">
    <property type="entry name" value="sensory_box"/>
    <property type="match status" value="1"/>
</dbReference>
<dbReference type="InterPro" id="IPR000014">
    <property type="entry name" value="PAS"/>
</dbReference>
<dbReference type="GeneID" id="65096891"/>
<evidence type="ECO:0000256" key="7">
    <source>
        <dbReference type="PROSITE-ProRule" id="PRU00169"/>
    </source>
</evidence>
<dbReference type="InterPro" id="IPR005467">
    <property type="entry name" value="His_kinase_dom"/>
</dbReference>
<feature type="domain" description="PAC" evidence="12">
    <location>
        <begin position="517"/>
        <end position="569"/>
    </location>
</feature>
<dbReference type="GO" id="GO:0000155">
    <property type="term" value="F:phosphorelay sensor kinase activity"/>
    <property type="evidence" value="ECO:0007669"/>
    <property type="project" value="InterPro"/>
</dbReference>
<dbReference type="CDD" id="cd00156">
    <property type="entry name" value="REC"/>
    <property type="match status" value="1"/>
</dbReference>
<dbReference type="EC" id="2.7.13.3" evidence="2"/>
<dbReference type="PROSITE" id="PS50112">
    <property type="entry name" value="PAS"/>
    <property type="match status" value="1"/>
</dbReference>
<evidence type="ECO:0000256" key="4">
    <source>
        <dbReference type="ARBA" id="ARBA00022679"/>
    </source>
</evidence>
<dbReference type="GO" id="GO:0000156">
    <property type="term" value="F:phosphorelay response regulator activity"/>
    <property type="evidence" value="ECO:0007669"/>
    <property type="project" value="TreeGrafter"/>
</dbReference>
<evidence type="ECO:0000259" key="12">
    <source>
        <dbReference type="PROSITE" id="PS50113"/>
    </source>
</evidence>
<dbReference type="InterPro" id="IPR036097">
    <property type="entry name" value="HisK_dim/P_sf"/>
</dbReference>